<name>K0KLC7_WICCF</name>
<dbReference type="Proteomes" id="UP000009328">
    <property type="component" value="Unassembled WGS sequence"/>
</dbReference>
<sequence>MFNKLLITLCLVLQLIPTIIAAPLAAPKLHKSNGKSVSMSLELPYNPLNGNSIMVQEDNLLVSQNSQYDLKSWFSAYFNSKGSFEVDTKLLTISQVGQLKLSTDKHVKSETSIEHDDEVQRHTFSIKNGYLNFNNIDIFTLCPAADNEGLYTIHLTYSKSASACNGKGSINNAKFKVHSGAGTVVEDFELPEFIFNQGRHVYF</sequence>
<dbReference type="InParanoid" id="K0KLC7"/>
<feature type="signal peptide" evidence="1">
    <location>
        <begin position="1"/>
        <end position="21"/>
    </location>
</feature>
<feature type="chain" id="PRO_5003837722" evidence="1">
    <location>
        <begin position="22"/>
        <end position="203"/>
    </location>
</feature>
<reference evidence="2 3" key="1">
    <citation type="journal article" date="2012" name="Eukaryot. Cell">
        <title>Draft genome sequence of Wickerhamomyces ciferrii NRRL Y-1031 F-60-10.</title>
        <authorList>
            <person name="Schneider J."/>
            <person name="Andrea H."/>
            <person name="Blom J."/>
            <person name="Jaenicke S."/>
            <person name="Ruckert C."/>
            <person name="Schorsch C."/>
            <person name="Szczepanowski R."/>
            <person name="Farwick M."/>
            <person name="Goesmann A."/>
            <person name="Puhler A."/>
            <person name="Schaffer S."/>
            <person name="Tauch A."/>
            <person name="Kohler T."/>
            <person name="Brinkrolf K."/>
        </authorList>
    </citation>
    <scope>NUCLEOTIDE SEQUENCE [LARGE SCALE GENOMIC DNA]</scope>
    <source>
        <strain evidence="3">ATCC 14091 / BCRC 22168 / CBS 111 / JCM 3599 / NBRC 0793 / NRRL Y-1031 F-60-10</strain>
    </source>
</reference>
<evidence type="ECO:0000313" key="3">
    <source>
        <dbReference type="Proteomes" id="UP000009328"/>
    </source>
</evidence>
<evidence type="ECO:0000313" key="2">
    <source>
        <dbReference type="EMBL" id="CCH43766.1"/>
    </source>
</evidence>
<organism evidence="2 3">
    <name type="scientific">Wickerhamomyces ciferrii (strain ATCC 14091 / BCRC 22168 / CBS 111 / JCM 3599 / NBRC 0793 / NRRL Y-1031 F-60-10)</name>
    <name type="common">Yeast</name>
    <name type="synonym">Pichia ciferrii</name>
    <dbReference type="NCBI Taxonomy" id="1206466"/>
    <lineage>
        <taxon>Eukaryota</taxon>
        <taxon>Fungi</taxon>
        <taxon>Dikarya</taxon>
        <taxon>Ascomycota</taxon>
        <taxon>Saccharomycotina</taxon>
        <taxon>Saccharomycetes</taxon>
        <taxon>Phaffomycetales</taxon>
        <taxon>Wickerhamomycetaceae</taxon>
        <taxon>Wickerhamomyces</taxon>
    </lineage>
</organism>
<proteinExistence type="predicted"/>
<keyword evidence="1" id="KW-0732">Signal</keyword>
<dbReference type="AlphaFoldDB" id="K0KLC7"/>
<keyword evidence="3" id="KW-1185">Reference proteome</keyword>
<protein>
    <submittedName>
        <fullName evidence="2">Secreted protein</fullName>
    </submittedName>
</protein>
<comment type="caution">
    <text evidence="2">The sequence shown here is derived from an EMBL/GenBank/DDBJ whole genome shotgun (WGS) entry which is preliminary data.</text>
</comment>
<gene>
    <name evidence="2" type="ORF">BN7_3320</name>
</gene>
<evidence type="ECO:0000256" key="1">
    <source>
        <dbReference type="SAM" id="SignalP"/>
    </source>
</evidence>
<accession>K0KLC7</accession>
<dbReference type="EMBL" id="CAIF01000089">
    <property type="protein sequence ID" value="CCH43766.1"/>
    <property type="molecule type" value="Genomic_DNA"/>
</dbReference>
<dbReference type="HOGENOM" id="CLU_1349828_0_0_1"/>